<reference evidence="2 3" key="1">
    <citation type="journal article" date="2015" name="BMC Genomics">
        <title>Insights from the genome of Ophiocordyceps polyrhachis-furcata to pathogenicity and host specificity in insect fungi.</title>
        <authorList>
            <person name="Wichadakul D."/>
            <person name="Kobmoo N."/>
            <person name="Ingsriswang S."/>
            <person name="Tangphatsornruang S."/>
            <person name="Chantasingh D."/>
            <person name="Luangsa-ard J.J."/>
            <person name="Eurwilaichitr L."/>
        </authorList>
    </citation>
    <scope>NUCLEOTIDE SEQUENCE [LARGE SCALE GENOMIC DNA]</scope>
    <source>
        <strain evidence="2 3">BCC 54312</strain>
    </source>
</reference>
<evidence type="ECO:0000256" key="1">
    <source>
        <dbReference type="SAM" id="MobiDB-lite"/>
    </source>
</evidence>
<gene>
    <name evidence="2" type="ORF">L249_5345</name>
</gene>
<dbReference type="AlphaFoldDB" id="A0A367L8M6"/>
<evidence type="ECO:0000313" key="2">
    <source>
        <dbReference type="EMBL" id="RCI10775.1"/>
    </source>
</evidence>
<feature type="non-terminal residue" evidence="2">
    <location>
        <position position="356"/>
    </location>
</feature>
<name>A0A367L8M6_9HYPO</name>
<feature type="non-terminal residue" evidence="2">
    <location>
        <position position="1"/>
    </location>
</feature>
<dbReference type="EMBL" id="LKCN02000011">
    <property type="protein sequence ID" value="RCI10775.1"/>
    <property type="molecule type" value="Genomic_DNA"/>
</dbReference>
<proteinExistence type="predicted"/>
<comment type="caution">
    <text evidence="2">The sequence shown here is derived from an EMBL/GenBank/DDBJ whole genome shotgun (WGS) entry which is preliminary data.</text>
</comment>
<evidence type="ECO:0000313" key="3">
    <source>
        <dbReference type="Proteomes" id="UP000253664"/>
    </source>
</evidence>
<sequence length="356" mass="38574">LGLAWLGNTREQANNCLNRQPGVQSDVVVIAAAVLCRLCLVRHVRIDLPKFWKPRERRMGHVVVLSNDEEAVPVLVVARPLPLPMHAGVSGNGEQKETRRDAMYQVHVCYFIREPPPFPVIRVRMERASMRLTDGRNLTMPYHFSVQYGCDRDPVAAYCEWLPISLGTDKVAPSSKRFPLSPSLLRLCLCLSSPLLSSLPLLSSSLTIVRQRGKKRLNTIRPSMAAISLFAYTVCRVSSSSASSFSAASSSVSSSASPSASPSASSNTHLSSSRLSPYPSSRTRLSSSMPPPLNLSGSQASSTSACLLLGFGPPLIPPSFSHSVQLYPGLSSRNLSTTRRQLLVSQTATLPLPGPP</sequence>
<protein>
    <submittedName>
        <fullName evidence="2">Uncharacterized protein</fullName>
    </submittedName>
</protein>
<keyword evidence="3" id="KW-1185">Reference proteome</keyword>
<accession>A0A367L8M6</accession>
<dbReference type="Proteomes" id="UP000253664">
    <property type="component" value="Unassembled WGS sequence"/>
</dbReference>
<organism evidence="2 3">
    <name type="scientific">Ophiocordyceps polyrhachis-furcata BCC 54312</name>
    <dbReference type="NCBI Taxonomy" id="1330021"/>
    <lineage>
        <taxon>Eukaryota</taxon>
        <taxon>Fungi</taxon>
        <taxon>Dikarya</taxon>
        <taxon>Ascomycota</taxon>
        <taxon>Pezizomycotina</taxon>
        <taxon>Sordariomycetes</taxon>
        <taxon>Hypocreomycetidae</taxon>
        <taxon>Hypocreales</taxon>
        <taxon>Ophiocordycipitaceae</taxon>
        <taxon>Ophiocordyceps</taxon>
    </lineage>
</organism>
<feature type="region of interest" description="Disordered" evidence="1">
    <location>
        <begin position="254"/>
        <end position="297"/>
    </location>
</feature>